<dbReference type="EMBL" id="MU006219">
    <property type="protein sequence ID" value="KAF2830359.1"/>
    <property type="molecule type" value="Genomic_DNA"/>
</dbReference>
<keyword evidence="4" id="KW-1185">Reference proteome</keyword>
<dbReference type="InterPro" id="IPR029068">
    <property type="entry name" value="Glyas_Bleomycin-R_OHBP_Dase"/>
</dbReference>
<dbReference type="OrthoDB" id="408973at2759"/>
<proteinExistence type="predicted"/>
<accession>A0A6A7ACD3</accession>
<protein>
    <recommendedName>
        <fullName evidence="2">Glyoxalase-like domain-containing protein</fullName>
    </recommendedName>
</protein>
<dbReference type="Proteomes" id="UP000799424">
    <property type="component" value="Unassembled WGS sequence"/>
</dbReference>
<name>A0A6A7ACD3_9PLEO</name>
<feature type="region of interest" description="Disordered" evidence="1">
    <location>
        <begin position="95"/>
        <end position="114"/>
    </location>
</feature>
<organism evidence="3 4">
    <name type="scientific">Ophiobolus disseminans</name>
    <dbReference type="NCBI Taxonomy" id="1469910"/>
    <lineage>
        <taxon>Eukaryota</taxon>
        <taxon>Fungi</taxon>
        <taxon>Dikarya</taxon>
        <taxon>Ascomycota</taxon>
        <taxon>Pezizomycotina</taxon>
        <taxon>Dothideomycetes</taxon>
        <taxon>Pleosporomycetidae</taxon>
        <taxon>Pleosporales</taxon>
        <taxon>Pleosporineae</taxon>
        <taxon>Phaeosphaeriaceae</taxon>
        <taxon>Ophiobolus</taxon>
    </lineage>
</organism>
<evidence type="ECO:0000256" key="1">
    <source>
        <dbReference type="SAM" id="MobiDB-lite"/>
    </source>
</evidence>
<feature type="domain" description="Glyoxalase-like" evidence="2">
    <location>
        <begin position="7"/>
        <end position="194"/>
    </location>
</feature>
<dbReference type="InterPro" id="IPR025870">
    <property type="entry name" value="Glyoxalase-like_dom"/>
</dbReference>
<evidence type="ECO:0000313" key="4">
    <source>
        <dbReference type="Proteomes" id="UP000799424"/>
    </source>
</evidence>
<evidence type="ECO:0000259" key="2">
    <source>
        <dbReference type="Pfam" id="PF13468"/>
    </source>
</evidence>
<evidence type="ECO:0000313" key="3">
    <source>
        <dbReference type="EMBL" id="KAF2830359.1"/>
    </source>
</evidence>
<dbReference type="PANTHER" id="PTHR40265">
    <property type="entry name" value="BLL2707 PROTEIN"/>
    <property type="match status" value="1"/>
</dbReference>
<reference evidence="3" key="1">
    <citation type="journal article" date="2020" name="Stud. Mycol.">
        <title>101 Dothideomycetes genomes: a test case for predicting lifestyles and emergence of pathogens.</title>
        <authorList>
            <person name="Haridas S."/>
            <person name="Albert R."/>
            <person name="Binder M."/>
            <person name="Bloem J."/>
            <person name="Labutti K."/>
            <person name="Salamov A."/>
            <person name="Andreopoulos B."/>
            <person name="Baker S."/>
            <person name="Barry K."/>
            <person name="Bills G."/>
            <person name="Bluhm B."/>
            <person name="Cannon C."/>
            <person name="Castanera R."/>
            <person name="Culley D."/>
            <person name="Daum C."/>
            <person name="Ezra D."/>
            <person name="Gonzalez J."/>
            <person name="Henrissat B."/>
            <person name="Kuo A."/>
            <person name="Liang C."/>
            <person name="Lipzen A."/>
            <person name="Lutzoni F."/>
            <person name="Magnuson J."/>
            <person name="Mondo S."/>
            <person name="Nolan M."/>
            <person name="Ohm R."/>
            <person name="Pangilinan J."/>
            <person name="Park H.-J."/>
            <person name="Ramirez L."/>
            <person name="Alfaro M."/>
            <person name="Sun H."/>
            <person name="Tritt A."/>
            <person name="Yoshinaga Y."/>
            <person name="Zwiers L.-H."/>
            <person name="Turgeon B."/>
            <person name="Goodwin S."/>
            <person name="Spatafora J."/>
            <person name="Crous P."/>
            <person name="Grigoriev I."/>
        </authorList>
    </citation>
    <scope>NUCLEOTIDE SEQUENCE</scope>
    <source>
        <strain evidence="3">CBS 113818</strain>
    </source>
</reference>
<dbReference type="PANTHER" id="PTHR40265:SF1">
    <property type="entry name" value="GLYOXALASE-LIKE DOMAIN-CONTAINING PROTEIN"/>
    <property type="match status" value="1"/>
</dbReference>
<dbReference type="Gene3D" id="3.10.180.10">
    <property type="entry name" value="2,3-Dihydroxybiphenyl 1,2-Dioxygenase, domain 1"/>
    <property type="match status" value="1"/>
</dbReference>
<sequence>MSPKQSLDHLILFVPANPDTKLPHLPPFFKENFTLTPGGFHAGGATSNTLILLADGCYIELISFIDDSQAASHWWGPDADFVGWKDWCLTNSKSPDESYADVKESHDEPVHGGRKRADGVEVKWAVTFPKGEKGGQDVRGRIPFFCHDTTPRNTRVPLSVEKTTHPCGALGVQQLTIIVKDRALLDETRQTYAAVLGDEGIQRGDEIYFQAGRVCEVEGLESRPKLVLRLPKDKKEFEATMKTGFQYDDVVLGVPSGASMELGARKRLDVGEVDVRGLWVEYI</sequence>
<dbReference type="AlphaFoldDB" id="A0A6A7ACD3"/>
<gene>
    <name evidence="3" type="ORF">CC86DRAFT_367140</name>
</gene>
<dbReference type="Pfam" id="PF13468">
    <property type="entry name" value="Glyoxalase_3"/>
    <property type="match status" value="1"/>
</dbReference>